<evidence type="ECO:0000256" key="1">
    <source>
        <dbReference type="ARBA" id="ARBA00022553"/>
    </source>
</evidence>
<dbReference type="SMART" id="SM00448">
    <property type="entry name" value="REC"/>
    <property type="match status" value="1"/>
</dbReference>
<dbReference type="AlphaFoldDB" id="A0A8J3CE49"/>
<dbReference type="InterPro" id="IPR039420">
    <property type="entry name" value="WalR-like"/>
</dbReference>
<accession>A0A8J3CE49</accession>
<dbReference type="PRINTS" id="PR00038">
    <property type="entry name" value="HTHLUXR"/>
</dbReference>
<keyword evidence="7" id="KW-1185">Reference proteome</keyword>
<feature type="domain" description="Response regulatory" evidence="5">
    <location>
        <begin position="19"/>
        <end position="135"/>
    </location>
</feature>
<dbReference type="EMBL" id="BMMK01000051">
    <property type="protein sequence ID" value="GGM81374.1"/>
    <property type="molecule type" value="Genomic_DNA"/>
</dbReference>
<dbReference type="GO" id="GO:0000160">
    <property type="term" value="P:phosphorelay signal transduction system"/>
    <property type="evidence" value="ECO:0007669"/>
    <property type="project" value="InterPro"/>
</dbReference>
<dbReference type="GO" id="GO:0006355">
    <property type="term" value="P:regulation of DNA-templated transcription"/>
    <property type="evidence" value="ECO:0007669"/>
    <property type="project" value="InterPro"/>
</dbReference>
<dbReference type="PANTHER" id="PTHR43214:SF43">
    <property type="entry name" value="TWO-COMPONENT RESPONSE REGULATOR"/>
    <property type="match status" value="1"/>
</dbReference>
<gene>
    <name evidence="6" type="ORF">GCM10012275_60040</name>
</gene>
<dbReference type="SMART" id="SM00421">
    <property type="entry name" value="HTH_LUXR"/>
    <property type="match status" value="1"/>
</dbReference>
<evidence type="ECO:0000313" key="6">
    <source>
        <dbReference type="EMBL" id="GGM81374.1"/>
    </source>
</evidence>
<dbReference type="PANTHER" id="PTHR43214">
    <property type="entry name" value="TWO-COMPONENT RESPONSE REGULATOR"/>
    <property type="match status" value="1"/>
</dbReference>
<dbReference type="SUPFAM" id="SSF52172">
    <property type="entry name" value="CheY-like"/>
    <property type="match status" value="1"/>
</dbReference>
<feature type="modified residue" description="4-aspartylphosphate" evidence="3">
    <location>
        <position position="70"/>
    </location>
</feature>
<keyword evidence="1 3" id="KW-0597">Phosphoprotein</keyword>
<dbReference type="PROSITE" id="PS00622">
    <property type="entry name" value="HTH_LUXR_1"/>
    <property type="match status" value="1"/>
</dbReference>
<evidence type="ECO:0000313" key="7">
    <source>
        <dbReference type="Proteomes" id="UP000637578"/>
    </source>
</evidence>
<evidence type="ECO:0000259" key="5">
    <source>
        <dbReference type="PROSITE" id="PS50110"/>
    </source>
</evidence>
<dbReference type="InterPro" id="IPR058245">
    <property type="entry name" value="NreC/VraR/RcsB-like_REC"/>
</dbReference>
<dbReference type="Pfam" id="PF00072">
    <property type="entry name" value="Response_reg"/>
    <property type="match status" value="1"/>
</dbReference>
<dbReference type="PROSITE" id="PS50110">
    <property type="entry name" value="RESPONSE_REGULATORY"/>
    <property type="match status" value="1"/>
</dbReference>
<dbReference type="SUPFAM" id="SSF46894">
    <property type="entry name" value="C-terminal effector domain of the bipartite response regulators"/>
    <property type="match status" value="1"/>
</dbReference>
<dbReference type="CDD" id="cd06170">
    <property type="entry name" value="LuxR_C_like"/>
    <property type="match status" value="1"/>
</dbReference>
<organism evidence="6 7">
    <name type="scientific">Longimycelium tulufanense</name>
    <dbReference type="NCBI Taxonomy" id="907463"/>
    <lineage>
        <taxon>Bacteria</taxon>
        <taxon>Bacillati</taxon>
        <taxon>Actinomycetota</taxon>
        <taxon>Actinomycetes</taxon>
        <taxon>Pseudonocardiales</taxon>
        <taxon>Pseudonocardiaceae</taxon>
        <taxon>Longimycelium</taxon>
    </lineage>
</organism>
<dbReference type="GO" id="GO:0003677">
    <property type="term" value="F:DNA binding"/>
    <property type="evidence" value="ECO:0007669"/>
    <property type="project" value="UniProtKB-KW"/>
</dbReference>
<dbReference type="InterPro" id="IPR016032">
    <property type="entry name" value="Sig_transdc_resp-reg_C-effctor"/>
</dbReference>
<dbReference type="InterPro" id="IPR001789">
    <property type="entry name" value="Sig_transdc_resp-reg_receiver"/>
</dbReference>
<dbReference type="PROSITE" id="PS50043">
    <property type="entry name" value="HTH_LUXR_2"/>
    <property type="match status" value="1"/>
</dbReference>
<dbReference type="Proteomes" id="UP000637578">
    <property type="component" value="Unassembled WGS sequence"/>
</dbReference>
<reference evidence="6" key="2">
    <citation type="submission" date="2020-09" db="EMBL/GenBank/DDBJ databases">
        <authorList>
            <person name="Sun Q."/>
            <person name="Zhou Y."/>
        </authorList>
    </citation>
    <scope>NUCLEOTIDE SEQUENCE</scope>
    <source>
        <strain evidence="6">CGMCC 4.5737</strain>
    </source>
</reference>
<dbReference type="Gene3D" id="3.40.50.2300">
    <property type="match status" value="1"/>
</dbReference>
<evidence type="ECO:0000259" key="4">
    <source>
        <dbReference type="PROSITE" id="PS50043"/>
    </source>
</evidence>
<dbReference type="InterPro" id="IPR011006">
    <property type="entry name" value="CheY-like_superfamily"/>
</dbReference>
<sequence>MEQSRNGHHGDRHNQHLIRVVIVDDHPVVREGLATLLAGQDRIQVVAEAGDGLEAVTVCAAYHPDVVLMDLRMPTMDGATATRLIIEVQPEVKVLVLTTYDSDTDIVRAIEAGAISYLLKDTPRTGLVAAIHAAAEGRSTLAPQVASRLVRQRTDPADTAGPALTAREIDVLRLVAAGDSNTTIARLLGIGEATVKTHVHNVFRKLGVTDRTAAATAAIAAGLIPNPHAEDR</sequence>
<evidence type="ECO:0000256" key="3">
    <source>
        <dbReference type="PROSITE-ProRule" id="PRU00169"/>
    </source>
</evidence>
<reference evidence="6" key="1">
    <citation type="journal article" date="2014" name="Int. J. Syst. Evol. Microbiol.">
        <title>Complete genome sequence of Corynebacterium casei LMG S-19264T (=DSM 44701T), isolated from a smear-ripened cheese.</title>
        <authorList>
            <consortium name="US DOE Joint Genome Institute (JGI-PGF)"/>
            <person name="Walter F."/>
            <person name="Albersmeier A."/>
            <person name="Kalinowski J."/>
            <person name="Ruckert C."/>
        </authorList>
    </citation>
    <scope>NUCLEOTIDE SEQUENCE</scope>
    <source>
        <strain evidence="6">CGMCC 4.5737</strain>
    </source>
</reference>
<dbReference type="CDD" id="cd17535">
    <property type="entry name" value="REC_NarL-like"/>
    <property type="match status" value="1"/>
</dbReference>
<evidence type="ECO:0000256" key="2">
    <source>
        <dbReference type="ARBA" id="ARBA00023125"/>
    </source>
</evidence>
<dbReference type="Pfam" id="PF00196">
    <property type="entry name" value="GerE"/>
    <property type="match status" value="1"/>
</dbReference>
<protein>
    <submittedName>
        <fullName evidence="6">DNA-binding response regulator</fullName>
    </submittedName>
</protein>
<dbReference type="InterPro" id="IPR000792">
    <property type="entry name" value="Tscrpt_reg_LuxR_C"/>
</dbReference>
<proteinExistence type="predicted"/>
<comment type="caution">
    <text evidence="6">The sequence shown here is derived from an EMBL/GenBank/DDBJ whole genome shotgun (WGS) entry which is preliminary data.</text>
</comment>
<keyword evidence="2 6" id="KW-0238">DNA-binding</keyword>
<name>A0A8J3CE49_9PSEU</name>
<feature type="domain" description="HTH luxR-type" evidence="4">
    <location>
        <begin position="157"/>
        <end position="222"/>
    </location>
</feature>